<feature type="region of interest" description="Disordered" evidence="1">
    <location>
        <begin position="45"/>
        <end position="175"/>
    </location>
</feature>
<evidence type="ECO:0000313" key="2">
    <source>
        <dbReference type="EMBL" id="KAF2497479.1"/>
    </source>
</evidence>
<feature type="compositionally biased region" description="Basic and acidic residues" evidence="1">
    <location>
        <begin position="79"/>
        <end position="91"/>
    </location>
</feature>
<sequence length="275" mass="30767">MASPRGTKRRADDPSSPYTGLSRPLSIENSAVEYEQLKERIRLRNRSLNASRLLDPLSPPRYLSRSDVERPMASGPHVARPELDYGDRDGNHGSYSGRVDDGAAQRRESLEEGEIRREGEDRMNSPFPHTFSPDRPTTATAMGSPPPQRNPIQPRDYEPQMRPPGSRPAHPGWPTIAQDQYEDRTAPSVPHPSHQLRPTLKTKFVNGATVPITCRWWKFGGATGCHNTAETCPYAHFDTGVYAELGPRSVVAGSRKRWKKKKRLVQNAADPGKCR</sequence>
<dbReference type="EMBL" id="MU004186">
    <property type="protein sequence ID" value="KAF2497479.1"/>
    <property type="molecule type" value="Genomic_DNA"/>
</dbReference>
<evidence type="ECO:0000313" key="3">
    <source>
        <dbReference type="Proteomes" id="UP000799750"/>
    </source>
</evidence>
<organism evidence="2 3">
    <name type="scientific">Lophium mytilinum</name>
    <dbReference type="NCBI Taxonomy" id="390894"/>
    <lineage>
        <taxon>Eukaryota</taxon>
        <taxon>Fungi</taxon>
        <taxon>Dikarya</taxon>
        <taxon>Ascomycota</taxon>
        <taxon>Pezizomycotina</taxon>
        <taxon>Dothideomycetes</taxon>
        <taxon>Pleosporomycetidae</taxon>
        <taxon>Mytilinidiales</taxon>
        <taxon>Mytilinidiaceae</taxon>
        <taxon>Lophium</taxon>
    </lineage>
</organism>
<evidence type="ECO:0008006" key="4">
    <source>
        <dbReference type="Google" id="ProtNLM"/>
    </source>
</evidence>
<feature type="compositionally biased region" description="Basic and acidic residues" evidence="1">
    <location>
        <begin position="98"/>
        <end position="123"/>
    </location>
</feature>
<dbReference type="Proteomes" id="UP000799750">
    <property type="component" value="Unassembled WGS sequence"/>
</dbReference>
<feature type="region of interest" description="Disordered" evidence="1">
    <location>
        <begin position="1"/>
        <end position="25"/>
    </location>
</feature>
<dbReference type="OrthoDB" id="1918685at2759"/>
<dbReference type="AlphaFoldDB" id="A0A6A6QZ09"/>
<reference evidence="2" key="1">
    <citation type="journal article" date="2020" name="Stud. Mycol.">
        <title>101 Dothideomycetes genomes: a test case for predicting lifestyles and emergence of pathogens.</title>
        <authorList>
            <person name="Haridas S."/>
            <person name="Albert R."/>
            <person name="Binder M."/>
            <person name="Bloem J."/>
            <person name="Labutti K."/>
            <person name="Salamov A."/>
            <person name="Andreopoulos B."/>
            <person name="Baker S."/>
            <person name="Barry K."/>
            <person name="Bills G."/>
            <person name="Bluhm B."/>
            <person name="Cannon C."/>
            <person name="Castanera R."/>
            <person name="Culley D."/>
            <person name="Daum C."/>
            <person name="Ezra D."/>
            <person name="Gonzalez J."/>
            <person name="Henrissat B."/>
            <person name="Kuo A."/>
            <person name="Liang C."/>
            <person name="Lipzen A."/>
            <person name="Lutzoni F."/>
            <person name="Magnuson J."/>
            <person name="Mondo S."/>
            <person name="Nolan M."/>
            <person name="Ohm R."/>
            <person name="Pangilinan J."/>
            <person name="Park H.-J."/>
            <person name="Ramirez L."/>
            <person name="Alfaro M."/>
            <person name="Sun H."/>
            <person name="Tritt A."/>
            <person name="Yoshinaga Y."/>
            <person name="Zwiers L.-H."/>
            <person name="Turgeon B."/>
            <person name="Goodwin S."/>
            <person name="Spatafora J."/>
            <person name="Crous P."/>
            <person name="Grigoriev I."/>
        </authorList>
    </citation>
    <scope>NUCLEOTIDE SEQUENCE</scope>
    <source>
        <strain evidence="2">CBS 269.34</strain>
    </source>
</reference>
<keyword evidence="3" id="KW-1185">Reference proteome</keyword>
<name>A0A6A6QZ09_9PEZI</name>
<accession>A0A6A6QZ09</accession>
<protein>
    <recommendedName>
        <fullName evidence="4">C3H1-type domain-containing protein</fullName>
    </recommendedName>
</protein>
<gene>
    <name evidence="2" type="ORF">BU16DRAFT_315254</name>
</gene>
<evidence type="ECO:0000256" key="1">
    <source>
        <dbReference type="SAM" id="MobiDB-lite"/>
    </source>
</evidence>
<proteinExistence type="predicted"/>